<name>A0ACC0D4I9_9PEZI</name>
<gene>
    <name evidence="1" type="ORF">F4821DRAFT_108070</name>
</gene>
<dbReference type="EMBL" id="MU394308">
    <property type="protein sequence ID" value="KAI6087426.1"/>
    <property type="molecule type" value="Genomic_DNA"/>
</dbReference>
<accession>A0ACC0D4I9</accession>
<evidence type="ECO:0000313" key="1">
    <source>
        <dbReference type="EMBL" id="KAI6087426.1"/>
    </source>
</evidence>
<organism evidence="1 2">
    <name type="scientific">Hypoxylon rubiginosum</name>
    <dbReference type="NCBI Taxonomy" id="110542"/>
    <lineage>
        <taxon>Eukaryota</taxon>
        <taxon>Fungi</taxon>
        <taxon>Dikarya</taxon>
        <taxon>Ascomycota</taxon>
        <taxon>Pezizomycotina</taxon>
        <taxon>Sordariomycetes</taxon>
        <taxon>Xylariomycetidae</taxon>
        <taxon>Xylariales</taxon>
        <taxon>Hypoxylaceae</taxon>
        <taxon>Hypoxylon</taxon>
    </lineage>
</organism>
<keyword evidence="2" id="KW-1185">Reference proteome</keyword>
<evidence type="ECO:0000313" key="2">
    <source>
        <dbReference type="Proteomes" id="UP001497680"/>
    </source>
</evidence>
<comment type="caution">
    <text evidence="1">The sequence shown here is derived from an EMBL/GenBank/DDBJ whole genome shotgun (WGS) entry which is preliminary data.</text>
</comment>
<reference evidence="1 2" key="1">
    <citation type="journal article" date="2022" name="New Phytol.">
        <title>Ecological generalism drives hyperdiversity of secondary metabolite gene clusters in xylarialean endophytes.</title>
        <authorList>
            <person name="Franco M.E.E."/>
            <person name="Wisecaver J.H."/>
            <person name="Arnold A.E."/>
            <person name="Ju Y.M."/>
            <person name="Slot J.C."/>
            <person name="Ahrendt S."/>
            <person name="Moore L.P."/>
            <person name="Eastman K.E."/>
            <person name="Scott K."/>
            <person name="Konkel Z."/>
            <person name="Mondo S.J."/>
            <person name="Kuo A."/>
            <person name="Hayes R.D."/>
            <person name="Haridas S."/>
            <person name="Andreopoulos B."/>
            <person name="Riley R."/>
            <person name="LaButti K."/>
            <person name="Pangilinan J."/>
            <person name="Lipzen A."/>
            <person name="Amirebrahimi M."/>
            <person name="Yan J."/>
            <person name="Adam C."/>
            <person name="Keymanesh K."/>
            <person name="Ng V."/>
            <person name="Louie K."/>
            <person name="Northen T."/>
            <person name="Drula E."/>
            <person name="Henrissat B."/>
            <person name="Hsieh H.M."/>
            <person name="Youens-Clark K."/>
            <person name="Lutzoni F."/>
            <person name="Miadlikowska J."/>
            <person name="Eastwood D.C."/>
            <person name="Hamelin R.C."/>
            <person name="Grigoriev I.V."/>
            <person name="U'Ren J.M."/>
        </authorList>
    </citation>
    <scope>NUCLEOTIDE SEQUENCE [LARGE SCALE GENOMIC DNA]</scope>
    <source>
        <strain evidence="1 2">ER1909</strain>
    </source>
</reference>
<dbReference type="Proteomes" id="UP001497680">
    <property type="component" value="Unassembled WGS sequence"/>
</dbReference>
<sequence>MSRAHILKLGRSARGRVSAVTHRVPTLDTNPFSMSYALGRATIRQPVASRSFTTTLRAAHPLSAEALKIAKPATITDSQYHELANTYLDVLLTKYEVLQDQDGEIDVEFSSGVMTVKIPGKGTYVINKQPPNKQIWLSSPVSGPKRFDYVVTNEGQEDKQDTGAGEWVYLRDGTTLSELMLKETGVNMDQSEAESDE</sequence>
<protein>
    <submittedName>
        <fullName evidence="1">Frataxin-like domain-containing protein</fullName>
    </submittedName>
</protein>
<proteinExistence type="predicted"/>